<dbReference type="PANTHER" id="PTHR46696">
    <property type="entry name" value="P450, PUTATIVE (EUROFUNG)-RELATED"/>
    <property type="match status" value="1"/>
</dbReference>
<sequence>MTVDDRFAAGAGALRADPSLSTFSEVVTGPVTDWATDFSHTGEEWAQDAIGIWDDLRQRCPIAHTERFGGAWLPTRYDDVAAVAYDTEHFSSRAIIASNVRPPRSLAPVGTAPPISSDPPFHHDARKLLLPAFTRTAVARYEESTRAFCSSLVDALAGRDVVDAAADYAQHVPVRVMADMLGFPPEDGPRFRHFVENALEGIDLPPEERLARSSSLFDYLLVQIRDHLEHPRDDLTGHLLQAELHGRRLEPAHVAGSMALLLIAGIDTTWSAIGASLWHLAGHPDDRRRLVAEPGVRTTAVEEFLRAYAPVTMARLVKEDLPWRGVDMKAEDWVLLSFPAANRDPAQFERADEVLVDRQVNRHAAFGLGIHRCVGSHLARMELRVALDVWLDRVPEFTLADPDAVRWSTGQIRGPRTLPVRIG</sequence>
<name>A0A2T0TVQ5_9ACTN</name>
<dbReference type="PROSITE" id="PS00086">
    <property type="entry name" value="CYTOCHROME_P450"/>
    <property type="match status" value="1"/>
</dbReference>
<evidence type="ECO:0000256" key="6">
    <source>
        <dbReference type="ARBA" id="ARBA00023033"/>
    </source>
</evidence>
<dbReference type="InterPro" id="IPR002397">
    <property type="entry name" value="Cyt_P450_B"/>
</dbReference>
<dbReference type="Proteomes" id="UP000239210">
    <property type="component" value="Unassembled WGS sequence"/>
</dbReference>
<dbReference type="EMBL" id="PVTG01000005">
    <property type="protein sequence ID" value="PRY49735.1"/>
    <property type="molecule type" value="Genomic_DNA"/>
</dbReference>
<keyword evidence="5 7" id="KW-0408">Iron</keyword>
<organism evidence="8 9">
    <name type="scientific">Geodermatophilus tzadiensis</name>
    <dbReference type="NCBI Taxonomy" id="1137988"/>
    <lineage>
        <taxon>Bacteria</taxon>
        <taxon>Bacillati</taxon>
        <taxon>Actinomycetota</taxon>
        <taxon>Actinomycetes</taxon>
        <taxon>Geodermatophilales</taxon>
        <taxon>Geodermatophilaceae</taxon>
        <taxon>Geodermatophilus</taxon>
    </lineage>
</organism>
<dbReference type="Gene3D" id="1.10.630.10">
    <property type="entry name" value="Cytochrome P450"/>
    <property type="match status" value="1"/>
</dbReference>
<dbReference type="RefSeq" id="WP_106276685.1">
    <property type="nucleotide sequence ID" value="NZ_PVTG01000005.1"/>
</dbReference>
<dbReference type="PANTHER" id="PTHR46696:SF6">
    <property type="entry name" value="P450, PUTATIVE (EUROFUNG)-RELATED"/>
    <property type="match status" value="1"/>
</dbReference>
<comment type="caution">
    <text evidence="8">The sequence shown here is derived from an EMBL/GenBank/DDBJ whole genome shotgun (WGS) entry which is preliminary data.</text>
</comment>
<evidence type="ECO:0000313" key="8">
    <source>
        <dbReference type="EMBL" id="PRY49735.1"/>
    </source>
</evidence>
<protein>
    <submittedName>
        <fullName evidence="8">Cytochrome P450</fullName>
    </submittedName>
</protein>
<keyword evidence="9" id="KW-1185">Reference proteome</keyword>
<dbReference type="PRINTS" id="PR00359">
    <property type="entry name" value="BP450"/>
</dbReference>
<dbReference type="SUPFAM" id="SSF48264">
    <property type="entry name" value="Cytochrome P450"/>
    <property type="match status" value="1"/>
</dbReference>
<evidence type="ECO:0000256" key="4">
    <source>
        <dbReference type="ARBA" id="ARBA00023002"/>
    </source>
</evidence>
<evidence type="ECO:0000313" key="9">
    <source>
        <dbReference type="Proteomes" id="UP000239210"/>
    </source>
</evidence>
<reference evidence="8 9" key="1">
    <citation type="submission" date="2018-03" db="EMBL/GenBank/DDBJ databases">
        <title>Genomic Encyclopedia of Archaeal and Bacterial Type Strains, Phase II (KMG-II): from individual species to whole genera.</title>
        <authorList>
            <person name="Goeker M."/>
        </authorList>
    </citation>
    <scope>NUCLEOTIDE SEQUENCE [LARGE SCALE GENOMIC DNA]</scope>
    <source>
        <strain evidence="8 9">DSM 45416</strain>
    </source>
</reference>
<evidence type="ECO:0000256" key="3">
    <source>
        <dbReference type="ARBA" id="ARBA00022723"/>
    </source>
</evidence>
<dbReference type="InterPro" id="IPR036396">
    <property type="entry name" value="Cyt_P450_sf"/>
</dbReference>
<keyword evidence="4 7" id="KW-0560">Oxidoreductase</keyword>
<proteinExistence type="inferred from homology"/>
<dbReference type="InterPro" id="IPR001128">
    <property type="entry name" value="Cyt_P450"/>
</dbReference>
<dbReference type="GO" id="GO:0004497">
    <property type="term" value="F:monooxygenase activity"/>
    <property type="evidence" value="ECO:0007669"/>
    <property type="project" value="UniProtKB-KW"/>
</dbReference>
<evidence type="ECO:0000256" key="5">
    <source>
        <dbReference type="ARBA" id="ARBA00023004"/>
    </source>
</evidence>
<gene>
    <name evidence="8" type="ORF">LY71_105179</name>
</gene>
<keyword evidence="3 7" id="KW-0479">Metal-binding</keyword>
<evidence type="ECO:0000256" key="2">
    <source>
        <dbReference type="ARBA" id="ARBA00022617"/>
    </source>
</evidence>
<evidence type="ECO:0000256" key="1">
    <source>
        <dbReference type="ARBA" id="ARBA00010617"/>
    </source>
</evidence>
<dbReference type="OrthoDB" id="3599725at2"/>
<dbReference type="GO" id="GO:0005506">
    <property type="term" value="F:iron ion binding"/>
    <property type="evidence" value="ECO:0007669"/>
    <property type="project" value="InterPro"/>
</dbReference>
<dbReference type="GO" id="GO:0016705">
    <property type="term" value="F:oxidoreductase activity, acting on paired donors, with incorporation or reduction of molecular oxygen"/>
    <property type="evidence" value="ECO:0007669"/>
    <property type="project" value="InterPro"/>
</dbReference>
<dbReference type="Pfam" id="PF00067">
    <property type="entry name" value="p450"/>
    <property type="match status" value="1"/>
</dbReference>
<keyword evidence="2 7" id="KW-0349">Heme</keyword>
<dbReference type="PRINTS" id="PR00385">
    <property type="entry name" value="P450"/>
</dbReference>
<dbReference type="FunFam" id="1.10.630.10:FF:000018">
    <property type="entry name" value="Cytochrome P450 monooxygenase"/>
    <property type="match status" value="1"/>
</dbReference>
<keyword evidence="6 7" id="KW-0503">Monooxygenase</keyword>
<accession>A0A2T0TVQ5</accession>
<evidence type="ECO:0000256" key="7">
    <source>
        <dbReference type="RuleBase" id="RU000461"/>
    </source>
</evidence>
<dbReference type="InterPro" id="IPR017972">
    <property type="entry name" value="Cyt_P450_CS"/>
</dbReference>
<comment type="similarity">
    <text evidence="1 7">Belongs to the cytochrome P450 family.</text>
</comment>
<dbReference type="GO" id="GO:0020037">
    <property type="term" value="F:heme binding"/>
    <property type="evidence" value="ECO:0007669"/>
    <property type="project" value="InterPro"/>
</dbReference>
<dbReference type="AlphaFoldDB" id="A0A2T0TVQ5"/>